<dbReference type="Proteomes" id="UP001230908">
    <property type="component" value="Unassembled WGS sequence"/>
</dbReference>
<proteinExistence type="predicted"/>
<dbReference type="EMBL" id="JAVHUY010000053">
    <property type="protein sequence ID" value="MDQ7910272.1"/>
    <property type="molecule type" value="Genomic_DNA"/>
</dbReference>
<gene>
    <name evidence="1" type="ORF">RB614_37840</name>
</gene>
<sequence>MAKSRRATEEDVKNVSAWALLKLAGRSNEGRQAFRELPPDVQEEIHVRAAAERERQANGPTLT</sequence>
<keyword evidence="2" id="KW-1185">Reference proteome</keyword>
<evidence type="ECO:0000313" key="1">
    <source>
        <dbReference type="EMBL" id="MDQ7910272.1"/>
    </source>
</evidence>
<evidence type="ECO:0000313" key="2">
    <source>
        <dbReference type="Proteomes" id="UP001230908"/>
    </source>
</evidence>
<reference evidence="1 2" key="1">
    <citation type="submission" date="2023-08" db="EMBL/GenBank/DDBJ databases">
        <title>Phytohabitans sansha sp. nov., isolated from marine sediment.</title>
        <authorList>
            <person name="Zhao Y."/>
            <person name="Yi K."/>
        </authorList>
    </citation>
    <scope>NUCLEOTIDE SEQUENCE [LARGE SCALE GENOMIC DNA]</scope>
    <source>
        <strain evidence="1 2">ZYX-F-186</strain>
    </source>
</reference>
<organism evidence="1 2">
    <name type="scientific">Phytohabitans maris</name>
    <dbReference type="NCBI Taxonomy" id="3071409"/>
    <lineage>
        <taxon>Bacteria</taxon>
        <taxon>Bacillati</taxon>
        <taxon>Actinomycetota</taxon>
        <taxon>Actinomycetes</taxon>
        <taxon>Micromonosporales</taxon>
        <taxon>Micromonosporaceae</taxon>
    </lineage>
</organism>
<accession>A0ABU0ZTF9</accession>
<name>A0ABU0ZTF9_9ACTN</name>
<protein>
    <submittedName>
        <fullName evidence="1">Uncharacterized protein</fullName>
    </submittedName>
</protein>
<dbReference type="RefSeq" id="WP_308717523.1">
    <property type="nucleotide sequence ID" value="NZ_JAVHUY010000053.1"/>
</dbReference>
<comment type="caution">
    <text evidence="1">The sequence shown here is derived from an EMBL/GenBank/DDBJ whole genome shotgun (WGS) entry which is preliminary data.</text>
</comment>